<feature type="transmembrane region" description="Helical" evidence="1">
    <location>
        <begin position="122"/>
        <end position="143"/>
    </location>
</feature>
<dbReference type="RefSeq" id="WP_151179388.1">
    <property type="nucleotide sequence ID" value="NZ_CP042906.1"/>
</dbReference>
<name>A0A5J6MTG5_9PROT</name>
<feature type="transmembrane region" description="Helical" evidence="1">
    <location>
        <begin position="239"/>
        <end position="264"/>
    </location>
</feature>
<evidence type="ECO:0000256" key="1">
    <source>
        <dbReference type="SAM" id="Phobius"/>
    </source>
</evidence>
<dbReference type="Proteomes" id="UP000326202">
    <property type="component" value="Chromosome"/>
</dbReference>
<feature type="transmembrane region" description="Helical" evidence="1">
    <location>
        <begin position="205"/>
        <end position="227"/>
    </location>
</feature>
<dbReference type="AlphaFoldDB" id="A0A5J6MTG5"/>
<keyword evidence="3" id="KW-1185">Reference proteome</keyword>
<accession>A0A5J6MTG5</accession>
<reference evidence="2 3" key="1">
    <citation type="submission" date="2019-08" db="EMBL/GenBank/DDBJ databases">
        <title>Hyperibacter terrae gen. nov., sp. nov. and Hyperibacter viscosus sp. nov., two new members in the family Rhodospirillaceae isolated from the rhizosphere of Hypericum perforatum.</title>
        <authorList>
            <person name="Noviana Z."/>
        </authorList>
    </citation>
    <scope>NUCLEOTIDE SEQUENCE [LARGE SCALE GENOMIC DNA]</scope>
    <source>
        <strain evidence="2 3">R5913</strain>
    </source>
</reference>
<gene>
    <name evidence="2" type="ORF">FRZ44_46230</name>
</gene>
<evidence type="ECO:0000313" key="3">
    <source>
        <dbReference type="Proteomes" id="UP000326202"/>
    </source>
</evidence>
<evidence type="ECO:0000313" key="2">
    <source>
        <dbReference type="EMBL" id="QEX19310.1"/>
    </source>
</evidence>
<organism evidence="2 3">
    <name type="scientific">Hypericibacter terrae</name>
    <dbReference type="NCBI Taxonomy" id="2602015"/>
    <lineage>
        <taxon>Bacteria</taxon>
        <taxon>Pseudomonadati</taxon>
        <taxon>Pseudomonadota</taxon>
        <taxon>Alphaproteobacteria</taxon>
        <taxon>Rhodospirillales</taxon>
        <taxon>Dongiaceae</taxon>
        <taxon>Hypericibacter</taxon>
    </lineage>
</organism>
<keyword evidence="1" id="KW-1133">Transmembrane helix</keyword>
<feature type="transmembrane region" description="Helical" evidence="1">
    <location>
        <begin position="37"/>
        <end position="55"/>
    </location>
</feature>
<keyword evidence="1" id="KW-0472">Membrane</keyword>
<keyword evidence="1" id="KW-0812">Transmembrane</keyword>
<dbReference type="EMBL" id="CP042906">
    <property type="protein sequence ID" value="QEX19310.1"/>
    <property type="molecule type" value="Genomic_DNA"/>
</dbReference>
<sequence>MNSDASSAPASKLPVLRTIEEGLAALRPVWRRVASQLFLFLLVEIVAGILAVAISGNAEHFLLGRDRSESSSFTYALILIANGLVALVIYINLSLGTTRLVLAEEPPTLAGLFRWDRRQWRLLGNLLLVGLAAAMPAVVGAFMTPSLGPLLATPLAVVAVQAIYGLCWVWAAGWLQLLPSIVASDGKGSALDLAWKVSAGNRLRLMGLAICAFAAHLLLTGTGMLASSVLAVELLPIRIAGHLLGTLAGSAIYVVFAASAAVAYRRLTGPGAPGDILGAP</sequence>
<protein>
    <submittedName>
        <fullName evidence="2">Uncharacterized protein</fullName>
    </submittedName>
</protein>
<dbReference type="KEGG" id="htq:FRZ44_46230"/>
<dbReference type="OrthoDB" id="9888687at2"/>
<proteinExistence type="predicted"/>
<feature type="transmembrane region" description="Helical" evidence="1">
    <location>
        <begin position="163"/>
        <end position="184"/>
    </location>
</feature>
<feature type="transmembrane region" description="Helical" evidence="1">
    <location>
        <begin position="75"/>
        <end position="93"/>
    </location>
</feature>